<evidence type="ECO:0000313" key="9">
    <source>
        <dbReference type="EMBL" id="RXJ68902.1"/>
    </source>
</evidence>
<dbReference type="Gene3D" id="3.30.420.270">
    <property type="match status" value="1"/>
</dbReference>
<keyword evidence="3" id="KW-1003">Cell membrane</keyword>
<keyword evidence="4 7" id="KW-0812">Transmembrane</keyword>
<dbReference type="EMBL" id="PDKJ01000004">
    <property type="protein sequence ID" value="RXJ68902.1"/>
    <property type="molecule type" value="Genomic_DNA"/>
</dbReference>
<dbReference type="GO" id="GO:0005886">
    <property type="term" value="C:plasma membrane"/>
    <property type="evidence" value="ECO:0007669"/>
    <property type="project" value="UniProtKB-SubCell"/>
</dbReference>
<dbReference type="Proteomes" id="UP000290172">
    <property type="component" value="Unassembled WGS sequence"/>
</dbReference>
<keyword evidence="7" id="KW-0653">Protein transport</keyword>
<protein>
    <submittedName>
        <fullName evidence="9">Biopolymer transporter ExbD</fullName>
    </submittedName>
</protein>
<evidence type="ECO:0000256" key="6">
    <source>
        <dbReference type="ARBA" id="ARBA00023136"/>
    </source>
</evidence>
<dbReference type="PANTHER" id="PTHR30558">
    <property type="entry name" value="EXBD MEMBRANE COMPONENT OF PMF-DRIVEN MACROMOLECULE IMPORT SYSTEM"/>
    <property type="match status" value="1"/>
</dbReference>
<accession>A0A4Q0YEM1</accession>
<dbReference type="RefSeq" id="WP_128979936.1">
    <property type="nucleotide sequence ID" value="NZ_PDKJ01000004.1"/>
</dbReference>
<keyword evidence="7" id="KW-0813">Transport</keyword>
<evidence type="ECO:0000256" key="1">
    <source>
        <dbReference type="ARBA" id="ARBA00004162"/>
    </source>
</evidence>
<evidence type="ECO:0000313" key="10">
    <source>
        <dbReference type="Proteomes" id="UP000290172"/>
    </source>
</evidence>
<reference evidence="9 10" key="1">
    <citation type="submission" date="2017-10" db="EMBL/GenBank/DDBJ databases">
        <title>Genomics of the genus Arcobacter.</title>
        <authorList>
            <person name="Perez-Cataluna A."/>
            <person name="Figueras M.J."/>
        </authorList>
    </citation>
    <scope>NUCLEOTIDE SEQUENCE [LARGE SCALE GENOMIC DNA]</scope>
    <source>
        <strain evidence="9 10">CECT 8993</strain>
    </source>
</reference>
<evidence type="ECO:0000256" key="7">
    <source>
        <dbReference type="RuleBase" id="RU003879"/>
    </source>
</evidence>
<organism evidence="9 10">
    <name type="scientific">Halarcobacter ebronensis</name>
    <dbReference type="NCBI Taxonomy" id="1462615"/>
    <lineage>
        <taxon>Bacteria</taxon>
        <taxon>Pseudomonadati</taxon>
        <taxon>Campylobacterota</taxon>
        <taxon>Epsilonproteobacteria</taxon>
        <taxon>Campylobacterales</taxon>
        <taxon>Arcobacteraceae</taxon>
        <taxon>Halarcobacter</taxon>
    </lineage>
</organism>
<feature type="transmembrane region" description="Helical" evidence="8">
    <location>
        <begin position="20"/>
        <end position="38"/>
    </location>
</feature>
<evidence type="ECO:0000256" key="8">
    <source>
        <dbReference type="SAM" id="Phobius"/>
    </source>
</evidence>
<evidence type="ECO:0000256" key="4">
    <source>
        <dbReference type="ARBA" id="ARBA00022692"/>
    </source>
</evidence>
<dbReference type="GO" id="GO:0022857">
    <property type="term" value="F:transmembrane transporter activity"/>
    <property type="evidence" value="ECO:0007669"/>
    <property type="project" value="InterPro"/>
</dbReference>
<dbReference type="GO" id="GO:0015031">
    <property type="term" value="P:protein transport"/>
    <property type="evidence" value="ECO:0007669"/>
    <property type="project" value="UniProtKB-KW"/>
</dbReference>
<proteinExistence type="inferred from homology"/>
<dbReference type="Pfam" id="PF02472">
    <property type="entry name" value="ExbD"/>
    <property type="match status" value="1"/>
</dbReference>
<dbReference type="PANTHER" id="PTHR30558:SF13">
    <property type="entry name" value="BIOPOLYMER TRANSPORT PROTEIN EXBD2"/>
    <property type="match status" value="1"/>
</dbReference>
<comment type="caution">
    <text evidence="9">The sequence shown here is derived from an EMBL/GenBank/DDBJ whole genome shotgun (WGS) entry which is preliminary data.</text>
</comment>
<comment type="subcellular location">
    <subcellularLocation>
        <location evidence="1">Cell membrane</location>
        <topology evidence="1">Single-pass membrane protein</topology>
    </subcellularLocation>
    <subcellularLocation>
        <location evidence="7">Cell membrane</location>
        <topology evidence="7">Single-pass type II membrane protein</topology>
    </subcellularLocation>
</comment>
<sequence length="134" mass="15076">MRKFSQKINKEETEINLTPMLDVVFIMLIFFIVTTSFVKEAGIDVNRPSASTTEQKTEANILIAIKNSNEIWIDKRVVDIRAVRANIERLKATNTQNSIVIQADKEAKTGLLVKVMDQIRLAGITNISVSTLKN</sequence>
<comment type="similarity">
    <text evidence="2 7">Belongs to the ExbD/TolR family.</text>
</comment>
<name>A0A4Q0YEM1_9BACT</name>
<evidence type="ECO:0000256" key="2">
    <source>
        <dbReference type="ARBA" id="ARBA00005811"/>
    </source>
</evidence>
<evidence type="ECO:0000256" key="5">
    <source>
        <dbReference type="ARBA" id="ARBA00022989"/>
    </source>
</evidence>
<keyword evidence="5 8" id="KW-1133">Transmembrane helix</keyword>
<keyword evidence="6 8" id="KW-0472">Membrane</keyword>
<gene>
    <name evidence="9" type="ORF">CRV08_05550</name>
</gene>
<dbReference type="AlphaFoldDB" id="A0A4Q0YEM1"/>
<dbReference type="InterPro" id="IPR003400">
    <property type="entry name" value="ExbD"/>
</dbReference>
<evidence type="ECO:0000256" key="3">
    <source>
        <dbReference type="ARBA" id="ARBA00022475"/>
    </source>
</evidence>